<feature type="signal peptide" evidence="3">
    <location>
        <begin position="1"/>
        <end position="33"/>
    </location>
</feature>
<dbReference type="PANTHER" id="PTHR48267">
    <property type="entry name" value="CUPREDOXIN SUPERFAMILY PROTEIN"/>
    <property type="match status" value="1"/>
</dbReference>
<dbReference type="GO" id="GO:0016491">
    <property type="term" value="F:oxidoreductase activity"/>
    <property type="evidence" value="ECO:0007669"/>
    <property type="project" value="InterPro"/>
</dbReference>
<dbReference type="InterPro" id="IPR011707">
    <property type="entry name" value="Cu-oxidase-like_N"/>
</dbReference>
<accession>A0A9W4DRB9</accession>
<dbReference type="InterPro" id="IPR008972">
    <property type="entry name" value="Cupredoxin"/>
</dbReference>
<keyword evidence="7" id="KW-0131">Cell cycle</keyword>
<dbReference type="GO" id="GO:0051301">
    <property type="term" value="P:cell division"/>
    <property type="evidence" value="ECO:0007669"/>
    <property type="project" value="UniProtKB-KW"/>
</dbReference>
<dbReference type="GO" id="GO:0005507">
    <property type="term" value="F:copper ion binding"/>
    <property type="evidence" value="ECO:0007669"/>
    <property type="project" value="InterPro"/>
</dbReference>
<keyword evidence="7" id="KW-0167">Capsid protein</keyword>
<protein>
    <submittedName>
        <fullName evidence="7">Multicopper oxidase with three cupredoxin domains (Includes cell division protein FtsP and spore coat protein CotA)</fullName>
    </submittedName>
</protein>
<keyword evidence="7" id="KW-0946">Virion</keyword>
<evidence type="ECO:0000313" key="7">
    <source>
        <dbReference type="EMBL" id="CAG6394643.1"/>
    </source>
</evidence>
<feature type="domain" description="Plastocyanin-like" evidence="5">
    <location>
        <begin position="440"/>
        <end position="594"/>
    </location>
</feature>
<dbReference type="SUPFAM" id="SSF49503">
    <property type="entry name" value="Cupredoxins"/>
    <property type="match status" value="3"/>
</dbReference>
<dbReference type="PANTHER" id="PTHR48267:SF1">
    <property type="entry name" value="BILIRUBIN OXIDASE"/>
    <property type="match status" value="1"/>
</dbReference>
<dbReference type="EMBL" id="CAJSLV010000057">
    <property type="protein sequence ID" value="CAG6394643.1"/>
    <property type="molecule type" value="Genomic_DNA"/>
</dbReference>
<dbReference type="RefSeq" id="WP_251491307.1">
    <property type="nucleotide sequence ID" value="NZ_CAJSLV010000057.1"/>
</dbReference>
<feature type="domain" description="Plastocyanin-like" evidence="6">
    <location>
        <begin position="153"/>
        <end position="221"/>
    </location>
</feature>
<dbReference type="Pfam" id="PF07731">
    <property type="entry name" value="Cu-oxidase_2"/>
    <property type="match status" value="1"/>
</dbReference>
<gene>
    <name evidence="7" type="ORF">SCOCK_280096</name>
</gene>
<evidence type="ECO:0000313" key="8">
    <source>
        <dbReference type="Proteomes" id="UP001152519"/>
    </source>
</evidence>
<dbReference type="Proteomes" id="UP001152519">
    <property type="component" value="Unassembled WGS sequence"/>
</dbReference>
<keyword evidence="7" id="KW-0132">Cell division</keyword>
<feature type="domain" description="Plastocyanin-like" evidence="4">
    <location>
        <begin position="294"/>
        <end position="358"/>
    </location>
</feature>
<sequence>MPQGPTRRSLLTAGGLGVLGGLGAANAPSPASAAGTASAASATAEPAEASAATALTFASPQLTPYVDELPVAPVLAGDRTILMATSTHRFHRDLGVAKTWSYGGEPYLGPTIEAQSGEPLALTFGNALVGGHLFAADVDPTLEGASELDRTQPRTSVHVHGAVTPPEADGHPENGYRPGGSMTHRHPNGQDAAHLWYHDHAMGITRLNAVAGLAGTYLLRDAYDTGAAGNPLGLPSGEFEVPLTLADRRFQADGSLNFRTSRNVPQGRWEGSMFGDLMTVNGVVSPYLKVAAGYYRFRVLNASNARAYRLFFSNRMLFWVVGTDGGLLDAPARTSAVRIAPGERLDLVVDFGSLAAGDHVDLTNDQQEPAEVVAATAVAPTKDIIRFVGTGVRGFTSAPPDTLRGGTGRPALLPALPAAGSVARRIVTLTPATAPGWPPAGMMMNNLRYRDGPILSPRQGTAEVWEFVNASSQAHPMHLHLVHMRIVERQRFDVAAYRQANPRPAPGTMWSPAPDAYLRGVPLPPQAWETGAKDTVGCPPGMVTRVLVRFPEAAELGFDPDASFAAVNGALLRGYVWHCHILDHEDDCMMARYRMTT</sequence>
<evidence type="ECO:0000259" key="5">
    <source>
        <dbReference type="Pfam" id="PF07731"/>
    </source>
</evidence>
<organism evidence="7 8">
    <name type="scientific">Actinacidiphila cocklensis</name>
    <dbReference type="NCBI Taxonomy" id="887465"/>
    <lineage>
        <taxon>Bacteria</taxon>
        <taxon>Bacillati</taxon>
        <taxon>Actinomycetota</taxon>
        <taxon>Actinomycetes</taxon>
        <taxon>Kitasatosporales</taxon>
        <taxon>Streptomycetaceae</taxon>
        <taxon>Actinacidiphila</taxon>
    </lineage>
</organism>
<dbReference type="CDD" id="cd13844">
    <property type="entry name" value="CuRO_1_BOD_CotA_like"/>
    <property type="match status" value="1"/>
</dbReference>
<comment type="similarity">
    <text evidence="1">Belongs to the multicopper oxidase family.</text>
</comment>
<evidence type="ECO:0000256" key="1">
    <source>
        <dbReference type="ARBA" id="ARBA00010609"/>
    </source>
</evidence>
<evidence type="ECO:0000256" key="3">
    <source>
        <dbReference type="SAM" id="SignalP"/>
    </source>
</evidence>
<keyword evidence="3" id="KW-0732">Signal</keyword>
<dbReference type="Pfam" id="PF07732">
    <property type="entry name" value="Cu-oxidase_3"/>
    <property type="match status" value="1"/>
</dbReference>
<evidence type="ECO:0000259" key="6">
    <source>
        <dbReference type="Pfam" id="PF07732"/>
    </source>
</evidence>
<keyword evidence="8" id="KW-1185">Reference proteome</keyword>
<dbReference type="InterPro" id="IPR006311">
    <property type="entry name" value="TAT_signal"/>
</dbReference>
<feature type="chain" id="PRO_5040897075" evidence="3">
    <location>
        <begin position="34"/>
        <end position="597"/>
    </location>
</feature>
<reference evidence="7" key="1">
    <citation type="submission" date="2021-05" db="EMBL/GenBank/DDBJ databases">
        <authorList>
            <person name="Arsene-Ploetze F."/>
        </authorList>
    </citation>
    <scope>NUCLEOTIDE SEQUENCE</scope>
    <source>
        <strain evidence="7">DSM 42138</strain>
    </source>
</reference>
<dbReference type="InterPro" id="IPR011706">
    <property type="entry name" value="Cu-oxidase_C"/>
</dbReference>
<evidence type="ECO:0000259" key="4">
    <source>
        <dbReference type="Pfam" id="PF00394"/>
    </source>
</evidence>
<proteinExistence type="inferred from homology"/>
<dbReference type="Pfam" id="PF00394">
    <property type="entry name" value="Cu-oxidase"/>
    <property type="match status" value="1"/>
</dbReference>
<evidence type="ECO:0000256" key="2">
    <source>
        <dbReference type="SAM" id="MobiDB-lite"/>
    </source>
</evidence>
<dbReference type="InterPro" id="IPR001117">
    <property type="entry name" value="Cu-oxidase_2nd"/>
</dbReference>
<dbReference type="Gene3D" id="2.60.40.420">
    <property type="entry name" value="Cupredoxins - blue copper proteins"/>
    <property type="match status" value="3"/>
</dbReference>
<feature type="region of interest" description="Disordered" evidence="2">
    <location>
        <begin position="162"/>
        <end position="187"/>
    </location>
</feature>
<dbReference type="InterPro" id="IPR045087">
    <property type="entry name" value="Cu-oxidase_fam"/>
</dbReference>
<comment type="caution">
    <text evidence="7">The sequence shown here is derived from an EMBL/GenBank/DDBJ whole genome shotgun (WGS) entry which is preliminary data.</text>
</comment>
<name>A0A9W4DRB9_9ACTN</name>
<dbReference type="AlphaFoldDB" id="A0A9W4DRB9"/>
<dbReference type="PROSITE" id="PS51318">
    <property type="entry name" value="TAT"/>
    <property type="match status" value="1"/>
</dbReference>